<dbReference type="Proteomes" id="UP000674179">
    <property type="component" value="Chromosome 27"/>
</dbReference>
<dbReference type="InterPro" id="IPR001876">
    <property type="entry name" value="Znf_RanBP2"/>
</dbReference>
<dbReference type="EMBL" id="JAFHKP010000027">
    <property type="protein sequence ID" value="KAG5475989.1"/>
    <property type="molecule type" value="Genomic_DNA"/>
</dbReference>
<evidence type="ECO:0000313" key="6">
    <source>
        <dbReference type="EMBL" id="KAG5475989.1"/>
    </source>
</evidence>
<dbReference type="GeneID" id="94170944"/>
<feature type="region of interest" description="Disordered" evidence="4">
    <location>
        <begin position="14"/>
        <end position="36"/>
    </location>
</feature>
<evidence type="ECO:0000256" key="1">
    <source>
        <dbReference type="ARBA" id="ARBA00022723"/>
    </source>
</evidence>
<feature type="region of interest" description="Disordered" evidence="4">
    <location>
        <begin position="1038"/>
        <end position="1062"/>
    </location>
</feature>
<dbReference type="OrthoDB" id="241166at2759"/>
<keyword evidence="2" id="KW-0863">Zinc-finger</keyword>
<evidence type="ECO:0000256" key="3">
    <source>
        <dbReference type="ARBA" id="ARBA00022833"/>
    </source>
</evidence>
<feature type="region of interest" description="Disordered" evidence="4">
    <location>
        <begin position="685"/>
        <end position="711"/>
    </location>
</feature>
<keyword evidence="7" id="KW-1185">Reference proteome</keyword>
<evidence type="ECO:0000313" key="7">
    <source>
        <dbReference type="Proteomes" id="UP000674179"/>
    </source>
</evidence>
<feature type="region of interest" description="Disordered" evidence="4">
    <location>
        <begin position="199"/>
        <end position="233"/>
    </location>
</feature>
<feature type="compositionally biased region" description="Basic residues" evidence="4">
    <location>
        <begin position="2185"/>
        <end position="2194"/>
    </location>
</feature>
<protein>
    <recommendedName>
        <fullName evidence="5">RanBP2-type domain-containing protein</fullName>
    </recommendedName>
</protein>
<evidence type="ECO:0000259" key="5">
    <source>
        <dbReference type="PROSITE" id="PS01358"/>
    </source>
</evidence>
<feature type="region of interest" description="Disordered" evidence="4">
    <location>
        <begin position="786"/>
        <end position="807"/>
    </location>
</feature>
<sequence length="2301" mass="246622">MRRPHVLTPFLSLPSRREPCVGGGPSQRNQPRPAAPPPLLRVPLSIPALRLPVALGVVQAAGNAASAPFVSVGVAALSRSSALRGGDEPRPPEVVQACSSLSFHSDSRAGEAAEEVALASTLFRLLQLRRWCASYPASVAGVYSPGVLTTPEQMPGCTLPLPPAKQHSEQEGDFVRLQSEVRALGDLLRAHRISHQPLPLPVPRTMSSIPNVDQSSAPRRESPKHKRASAQLVTTPTDAEEAWLLPLQIDVVQCVLRRLQVMELVLKRWVTRGTSPRCDTLGRPAKALREKVTAFFMEEVRVAAELVALRGACERDAQSLTCLVHVFTAAADAGAAVSVAMLVEAAAAAAQPSQRGGDEDGGSVAAANWCSCVPWLLHCYSTVHLRTSPSLVEASARTPRESAASWSAASAWMTAAADRVCATQSSELLQLAPVPAEAWRTEAAAGSGTGISVQREAAAGAHTFGPWQGVLDAEVTYIAGAQEFTCGRDGGGDVRRAASEKWLGDWYAACDVTDVGGKSKSSSNGAWHPYWQLVVSEMVRSCAHAVDAIIELSETTNVHWRSHGPSPASPEAPRDCISASSRSATATLEEMQFYAVGCYISLRRIASSLQRHCRLMPLLQLHAMVSGCVRRSGAVADTLLSQQREQRSHENDASRRSAGGIKGSLSMAVAAAQWRRRLLSGELLRPRSAAPASQDERRRHRRRERPPPTYLPQRYQAGAMLWREVALFDAYTLITIGHVSERAIDGAEVDKNTVLNRVAWLQQECVQHLTVLGASDGEVTGRAGTEFESAKPDEDADGPSAATKDRGASYTVSRVRRSLLLRWLTPRTRAGLIARLQEGLRLSTKVLARWGTPEQICALYFCYPSMGASWEVGRSLLQCGQYSVAVQVLESLLEASATARGAQATYSSPASCHSPLLLSSGAIAVRQLLLEAIEGAAAALVQDSRWLVAARASGVSPDAAITSTDASLGEAEVPLPAELRTRLHSLYAHLHSLPAPLALCLHAVVRGLASVSSDAAASGLHDDTETALPSTACRQIRSKSGTSPLSTSSLSPPSLQPRTSLEERTRTTAVLCTYVLRCHLAENPQKGLLAKTVELWASCVVPYLGRRSRDGAEASPASPWTSLRLSLTDRYLRAVIARLLCGYPQLPIARLLLARLVQLASPMHSSASSETTGSQSTVSDDRALAESDARVALTVVWLLGELYKLLEAPAAGSSTISAELYPRTNISAPTTLAHRLCVPLTATTPPVTTTTASAQGTEKRALTSRDTQSLFHCRAWNAGFTERYVLDTLRLMPRIALEALERLLRLLPRRFAGTTATGATDSFITTEQRGATFFGRSISFYHDRVTLILQCRRAEEEEQRQPWQCSGCYLWNSRYARACKRCLALSTVLLQCRACMCLTSSADDREDHGLRCDVCGTLLIPPSSFQSREEVPKLPSSAAGPLPRASTIHASRANVPAQDLAIAADRRFTVDAAAATVTGTGRTASRFTASAAVARVVVLRQWSCTHCRTPNDPQHVFFCRGCGRAATDLEKREAVASATGEVSGASNGAAALTCNCCGYSPKSIEARMLPWCEQCGALRQRIRELCKPSTASCISSSAKLPSRSSACATGAMPPAVATEQHLAYLWWCVECTVALNPWTRTHCELCGAGRPAAAATIPRAARMATAPSLPSTLPPLPDLALLSEKYNAAAPFVAIPWLMQACPSCKAESRVGMFYCWQCRAPLTWSLEVRQAVSDGWWRWVTQVVRVVMDVSETGPQAEGETSSYSSSSAGADVPLHVPSATRWLCLHGGCLHVNCINVAAAGVSGDSGAAPAPPCHSCASCAFTPRRPVEVLSPFHDRFAWSDTAAQLSPTRAAVVVEALLLPSSAPLPGDITLRQAEPLSTISAVSKVSSTVRSADAAMTAPQSNVRWVPRSCSTGATTTAFCASCGASMTSERAEVAVSSAPLPLPVRSLLLVNVCAACGWCAWGRSSCAYDIPATPRVGAGDDVRQQAPSSPPRQQREEDASAHLPLLPGEHAMALRLLLKALAHAVQEGVALEVPPSKHAVSTSIGIDSGGASAGTSSSTAVMVPSRKLDWAWLSRFVFSGVRLIASSVSEALPRRCDSGGASRAPHHQQCLHERLPWRGCDLTSAQQACSAEPRVAVLESGGHDSGMVHSAIVDVRQVLDGVCTLSEHRVRDSLLSSRSPRRRHRGRGGHPGQHPESPPSLPLSLQDAWTRRLLLAALDLIDVVNASTVFDEIGFATLRRLCLLLRPHEREHIDTETKWAYLQDMKLSRSHLLHGCVRCERCLTTHGPELPCAPP</sequence>
<gene>
    <name evidence="6" type="ORF">CUR178_03704</name>
</gene>
<dbReference type="RefSeq" id="XP_067692000.1">
    <property type="nucleotide sequence ID" value="XM_067835434.1"/>
</dbReference>
<feature type="compositionally biased region" description="Low complexity" evidence="4">
    <location>
        <begin position="1038"/>
        <end position="1059"/>
    </location>
</feature>
<dbReference type="KEGG" id="lenr:94170944"/>
<evidence type="ECO:0000256" key="2">
    <source>
        <dbReference type="ARBA" id="ARBA00022771"/>
    </source>
</evidence>
<comment type="caution">
    <text evidence="6">The sequence shown here is derived from an EMBL/GenBank/DDBJ whole genome shotgun (WGS) entry which is preliminary data.</text>
</comment>
<feature type="region of interest" description="Disordered" evidence="4">
    <location>
        <begin position="2179"/>
        <end position="2208"/>
    </location>
</feature>
<feature type="compositionally biased region" description="Polar residues" evidence="4">
    <location>
        <begin position="205"/>
        <end position="217"/>
    </location>
</feature>
<keyword evidence="1" id="KW-0479">Metal-binding</keyword>
<organism evidence="6 7">
    <name type="scientific">Leishmania enriettii</name>
    <dbReference type="NCBI Taxonomy" id="5663"/>
    <lineage>
        <taxon>Eukaryota</taxon>
        <taxon>Discoba</taxon>
        <taxon>Euglenozoa</taxon>
        <taxon>Kinetoplastea</taxon>
        <taxon>Metakinetoplastina</taxon>
        <taxon>Trypanosomatida</taxon>
        <taxon>Trypanosomatidae</taxon>
        <taxon>Leishmaniinae</taxon>
        <taxon>Leishmania</taxon>
    </lineage>
</organism>
<proteinExistence type="predicted"/>
<name>A0A836GNS7_LEIEN</name>
<evidence type="ECO:0000256" key="4">
    <source>
        <dbReference type="SAM" id="MobiDB-lite"/>
    </source>
</evidence>
<feature type="region of interest" description="Disordered" evidence="4">
    <location>
        <begin position="1983"/>
        <end position="2005"/>
    </location>
</feature>
<reference evidence="6 7" key="1">
    <citation type="submission" date="2021-02" db="EMBL/GenBank/DDBJ databases">
        <title>Leishmania (Mundinia) enrietti genome sequencing and assembly.</title>
        <authorList>
            <person name="Almutairi H."/>
            <person name="Gatherer D."/>
        </authorList>
    </citation>
    <scope>NUCLEOTIDE SEQUENCE [LARGE SCALE GENOMIC DNA]</scope>
    <source>
        <strain evidence="6">CUR178</strain>
    </source>
</reference>
<dbReference type="PROSITE" id="PS01358">
    <property type="entry name" value="ZF_RANBP2_1"/>
    <property type="match status" value="1"/>
</dbReference>
<accession>A0A836GNS7</accession>
<dbReference type="GO" id="GO:0008270">
    <property type="term" value="F:zinc ion binding"/>
    <property type="evidence" value="ECO:0007669"/>
    <property type="project" value="UniProtKB-KW"/>
</dbReference>
<feature type="domain" description="RanBP2-type" evidence="5">
    <location>
        <begin position="1363"/>
        <end position="1382"/>
    </location>
</feature>
<keyword evidence="3" id="KW-0862">Zinc</keyword>